<dbReference type="Proteomes" id="UP000594638">
    <property type="component" value="Unassembled WGS sequence"/>
</dbReference>
<name>A0A8S0QA64_OLEEU</name>
<feature type="region of interest" description="Disordered" evidence="1">
    <location>
        <begin position="1"/>
        <end position="21"/>
    </location>
</feature>
<evidence type="ECO:0000313" key="2">
    <source>
        <dbReference type="EMBL" id="CAA2964181.1"/>
    </source>
</evidence>
<evidence type="ECO:0000256" key="1">
    <source>
        <dbReference type="SAM" id="MobiDB-lite"/>
    </source>
</evidence>
<dbReference type="AlphaFoldDB" id="A0A8S0QA64"/>
<comment type="caution">
    <text evidence="2">The sequence shown here is derived from an EMBL/GenBank/DDBJ whole genome shotgun (WGS) entry which is preliminary data.</text>
</comment>
<dbReference type="EMBL" id="CACTIH010001819">
    <property type="protein sequence ID" value="CAA2964181.1"/>
    <property type="molecule type" value="Genomic_DNA"/>
</dbReference>
<proteinExistence type="predicted"/>
<dbReference type="Gramene" id="OE9A014704T1">
    <property type="protein sequence ID" value="OE9A014704C1"/>
    <property type="gene ID" value="OE9A014704"/>
</dbReference>
<sequence length="72" mass="8283">SPFSTVKGRRGTRPYRPDSRRFDRLASSSTVAVRIGASFVSLKSSNKSWKTRRCPRVFEVYSRYNEALMGKH</sequence>
<reference evidence="2 3" key="1">
    <citation type="submission" date="2019-12" db="EMBL/GenBank/DDBJ databases">
        <authorList>
            <person name="Alioto T."/>
            <person name="Alioto T."/>
            <person name="Gomez Garrido J."/>
        </authorList>
    </citation>
    <scope>NUCLEOTIDE SEQUENCE [LARGE SCALE GENOMIC DNA]</scope>
</reference>
<accession>A0A8S0QA64</accession>
<evidence type="ECO:0000313" key="3">
    <source>
        <dbReference type="Proteomes" id="UP000594638"/>
    </source>
</evidence>
<organism evidence="2 3">
    <name type="scientific">Olea europaea subsp. europaea</name>
    <dbReference type="NCBI Taxonomy" id="158383"/>
    <lineage>
        <taxon>Eukaryota</taxon>
        <taxon>Viridiplantae</taxon>
        <taxon>Streptophyta</taxon>
        <taxon>Embryophyta</taxon>
        <taxon>Tracheophyta</taxon>
        <taxon>Spermatophyta</taxon>
        <taxon>Magnoliopsida</taxon>
        <taxon>eudicotyledons</taxon>
        <taxon>Gunneridae</taxon>
        <taxon>Pentapetalae</taxon>
        <taxon>asterids</taxon>
        <taxon>lamiids</taxon>
        <taxon>Lamiales</taxon>
        <taxon>Oleaceae</taxon>
        <taxon>Oleeae</taxon>
        <taxon>Olea</taxon>
    </lineage>
</organism>
<gene>
    <name evidence="2" type="ORF">OLEA9_A014704</name>
</gene>
<feature type="non-terminal residue" evidence="2">
    <location>
        <position position="72"/>
    </location>
</feature>
<protein>
    <submittedName>
        <fullName evidence="2">Uncharacterized protein</fullName>
    </submittedName>
</protein>
<keyword evidence="3" id="KW-1185">Reference proteome</keyword>